<reference evidence="1 2" key="1">
    <citation type="journal article" date="2003" name="Genome Res.">
        <title>Genome analysis of F. nucleatum sub spp vincentii and its comparison with the genome of F. nucleatum ATCC 25586.</title>
        <authorList>
            <person name="Kapatral V."/>
            <person name="Ivanova N."/>
            <person name="Anderson I."/>
            <person name="Reznik G."/>
            <person name="Bhattacharyya A."/>
            <person name="Gardner W.L."/>
            <person name="Mikhailova N."/>
            <person name="Lapidus A."/>
            <person name="Larsen N."/>
            <person name="D'Souza M."/>
            <person name="Walunas T."/>
            <person name="Haselkorn R."/>
            <person name="Overbeek R."/>
            <person name="Kyrpides N."/>
        </authorList>
    </citation>
    <scope>NUCLEOTIDE SEQUENCE [LARGE SCALE GENOMIC DNA]</scope>
    <source>
        <strain evidence="1 2">ATCC 49256</strain>
    </source>
</reference>
<protein>
    <submittedName>
        <fullName evidence="1">Phage protein</fullName>
    </submittedName>
</protein>
<gene>
    <name evidence="1" type="ORF">FNV2267</name>
</gene>
<name>Q7P8C4_FUSVC</name>
<accession>Q7P8C4</accession>
<comment type="caution">
    <text evidence="1">The sequence shown here is derived from an EMBL/GenBank/DDBJ whole genome shotgun (WGS) entry which is preliminary data.</text>
</comment>
<evidence type="ECO:0000313" key="2">
    <source>
        <dbReference type="Proteomes" id="UP000006454"/>
    </source>
</evidence>
<dbReference type="EMBL" id="AABF01000002">
    <property type="protein sequence ID" value="EAA25232.1"/>
    <property type="molecule type" value="Genomic_DNA"/>
</dbReference>
<evidence type="ECO:0000313" key="1">
    <source>
        <dbReference type="EMBL" id="EAA25232.1"/>
    </source>
</evidence>
<sequence>MKNTLNDLNNYLFAQLERLDEEDISEEKLNSEIMRAKAIVGVASAIISNADVAMQAMRVKEGIATNEGIKLPKMLED</sequence>
<organism evidence="1 2">
    <name type="scientific">Fusobacterium vincentii ATCC 49256</name>
    <dbReference type="NCBI Taxonomy" id="209882"/>
    <lineage>
        <taxon>Bacteria</taxon>
        <taxon>Fusobacteriati</taxon>
        <taxon>Fusobacteriota</taxon>
        <taxon>Fusobacteriia</taxon>
        <taxon>Fusobacteriales</taxon>
        <taxon>Fusobacteriaceae</taxon>
        <taxon>Fusobacterium</taxon>
    </lineage>
</organism>
<dbReference type="AlphaFoldDB" id="Q7P8C4"/>
<dbReference type="Proteomes" id="UP000006454">
    <property type="component" value="Unassembled WGS sequence"/>
</dbReference>
<proteinExistence type="predicted"/>